<dbReference type="AlphaFoldDB" id="A0A8B8C1K3"/>
<dbReference type="OrthoDB" id="6140564at2759"/>
<dbReference type="RefSeq" id="XP_022308932.1">
    <property type="nucleotide sequence ID" value="XM_022453224.1"/>
</dbReference>
<proteinExistence type="predicted"/>
<dbReference type="RefSeq" id="XP_022308931.1">
    <property type="nucleotide sequence ID" value="XM_022453223.1"/>
</dbReference>
<reference evidence="2 3" key="1">
    <citation type="submission" date="2025-04" db="UniProtKB">
        <authorList>
            <consortium name="RefSeq"/>
        </authorList>
    </citation>
    <scope>IDENTIFICATION</scope>
    <source>
        <tissue evidence="2 3">Whole sample</tissue>
    </source>
</reference>
<sequence>MYTSYVYLGLVAITYAYAYQEYRYTGLLDRFTQASNAVDGLKSDLEVFGGQCVISANNKRTATWWVNLTSILSIHHITIYYRTGNVAWGPSNGYAPRFLVFSLYISNTTDTTDGALCFKDTNFTLSTIPAVFNITCTVHGQYVIYYNERLAGVAYPVGYSSYAFNDFCEDEVYGCSEPGSYGANCSIPCPDPHCLYCDSENGSCQGCVPGYQGHHCELECPFGFLEMAV</sequence>
<dbReference type="Gene3D" id="2.60.120.260">
    <property type="entry name" value="Galactose-binding domain-like"/>
    <property type="match status" value="1"/>
</dbReference>
<protein>
    <submittedName>
        <fullName evidence="2 3">Uncharacterized protein LOC111114758</fullName>
    </submittedName>
</protein>
<dbReference type="Proteomes" id="UP000694844">
    <property type="component" value="Chromosome 9"/>
</dbReference>
<evidence type="ECO:0000313" key="4">
    <source>
        <dbReference type="RefSeq" id="XP_022308932.1"/>
    </source>
</evidence>
<evidence type="ECO:0000313" key="1">
    <source>
        <dbReference type="Proteomes" id="UP000694844"/>
    </source>
</evidence>
<accession>A0A8B8C1K3</accession>
<evidence type="ECO:0000313" key="2">
    <source>
        <dbReference type="RefSeq" id="XP_022308930.1"/>
    </source>
</evidence>
<dbReference type="GeneID" id="111114758"/>
<organism evidence="1 3">
    <name type="scientific">Crassostrea virginica</name>
    <name type="common">Eastern oyster</name>
    <dbReference type="NCBI Taxonomy" id="6565"/>
    <lineage>
        <taxon>Eukaryota</taxon>
        <taxon>Metazoa</taxon>
        <taxon>Spiralia</taxon>
        <taxon>Lophotrochozoa</taxon>
        <taxon>Mollusca</taxon>
        <taxon>Bivalvia</taxon>
        <taxon>Autobranchia</taxon>
        <taxon>Pteriomorphia</taxon>
        <taxon>Ostreida</taxon>
        <taxon>Ostreoidea</taxon>
        <taxon>Ostreidae</taxon>
        <taxon>Crassostrea</taxon>
    </lineage>
</organism>
<gene>
    <name evidence="2 3 4" type="primary">LOC111114758</name>
</gene>
<keyword evidence="1" id="KW-1185">Reference proteome</keyword>
<name>A0A8B8C1K3_CRAVI</name>
<dbReference type="RefSeq" id="XP_022308930.1">
    <property type="nucleotide sequence ID" value="XM_022453222.1"/>
</dbReference>
<evidence type="ECO:0000313" key="3">
    <source>
        <dbReference type="RefSeq" id="XP_022308931.1"/>
    </source>
</evidence>
<dbReference type="KEGG" id="cvn:111114758"/>